<proteinExistence type="predicted"/>
<gene>
    <name evidence="1" type="ORF">NCTC503_01052</name>
</gene>
<dbReference type="AlphaFoldDB" id="A0A4U9R720"/>
<dbReference type="Proteomes" id="UP000308489">
    <property type="component" value="Chromosome 1"/>
</dbReference>
<dbReference type="OrthoDB" id="1938606at2"/>
<sequence>MKNLFLVYTPYHLILATTIVIGQNCEEQNDLIIMNTFDTNKLDLNSINFIFNRVVIVDKKNNLESFVEKIKNNLLVINQIKVCIKETKYNYVYLCHDDTPIDQKTIDICLRNNSQCKFIYLEDGSFCYCDYETIKPKGKIQQSIKEVICKTVFGIKDAYEFIEILGTHSKLDHLRLLWPEFARKELKSKPIHEIERELLLSSINKVYSNKFNDVHIKNNSIIILLELFDARVMDFNKYSDLIYNIVNYSKMANINVYIKYHPREVNRYMDYIKKEEYIIFLDKDAPAEVLCSKALDKKVYIISLKSTSLYTLIKMSNNIKIISLINVLGFKDNNFTVFFNKLGMIMPSSFEELCEDLNDLGNQKF</sequence>
<dbReference type="Gene3D" id="3.40.50.11110">
    <property type="entry name" value="Sialyltransferase, C-terminal GT-B Rossman nucleotide-binding domain"/>
    <property type="match status" value="1"/>
</dbReference>
<keyword evidence="2" id="KW-1185">Reference proteome</keyword>
<name>A0A4U9R720_HATHI</name>
<protein>
    <submittedName>
        <fullName evidence="1">Uncharacterized protein</fullName>
    </submittedName>
</protein>
<evidence type="ECO:0000313" key="1">
    <source>
        <dbReference type="EMBL" id="VTQ87245.1"/>
    </source>
</evidence>
<dbReference type="KEGG" id="hhw:NCTC503_01052"/>
<reference evidence="1 2" key="1">
    <citation type="submission" date="2019-05" db="EMBL/GenBank/DDBJ databases">
        <authorList>
            <consortium name="Pathogen Informatics"/>
        </authorList>
    </citation>
    <scope>NUCLEOTIDE SEQUENCE [LARGE SCALE GENOMIC DNA]</scope>
    <source>
        <strain evidence="1 2">NCTC503</strain>
    </source>
</reference>
<dbReference type="EMBL" id="LR590481">
    <property type="protein sequence ID" value="VTQ87245.1"/>
    <property type="molecule type" value="Genomic_DNA"/>
</dbReference>
<dbReference type="RefSeq" id="WP_138209752.1">
    <property type="nucleotide sequence ID" value="NZ_CBCRUQ010000004.1"/>
</dbReference>
<evidence type="ECO:0000313" key="2">
    <source>
        <dbReference type="Proteomes" id="UP000308489"/>
    </source>
</evidence>
<accession>A0A4U9R720</accession>
<dbReference type="Pfam" id="PF07388">
    <property type="entry name" value="A-2_8-polyST"/>
    <property type="match status" value="1"/>
</dbReference>
<dbReference type="InterPro" id="IPR010866">
    <property type="entry name" value="A-2_8-polyST"/>
</dbReference>
<organism evidence="1 2">
    <name type="scientific">Hathewaya histolytica</name>
    <name type="common">Clostridium histolyticum</name>
    <dbReference type="NCBI Taxonomy" id="1498"/>
    <lineage>
        <taxon>Bacteria</taxon>
        <taxon>Bacillati</taxon>
        <taxon>Bacillota</taxon>
        <taxon>Clostridia</taxon>
        <taxon>Eubacteriales</taxon>
        <taxon>Clostridiaceae</taxon>
        <taxon>Hathewaya</taxon>
    </lineage>
</organism>